<gene>
    <name evidence="2" type="ORF">F3Y22_tig00112517pilonHSYRG00032</name>
</gene>
<sequence>MRGLIGSEDGLLSLSNCADPVLPSLSLLLSDDKVKFQNQLLKLVNLSQNAGLAAKMVEMGMIKIAMDLLSKPGSSITRLLVMLLVNLTQLDDGISSLLQTGDDKMQGLYIKKLVSGTIRNCCFEAENQLQNLLLISEFLWPARLLPVAGSKVAFKMFAARKRVEGPCGLSMDRDITSGLVHGSRETEEPSTNTSK</sequence>
<evidence type="ECO:0000313" key="3">
    <source>
        <dbReference type="Proteomes" id="UP000436088"/>
    </source>
</evidence>
<dbReference type="Gene3D" id="1.25.10.10">
    <property type="entry name" value="Leucine-rich Repeat Variant"/>
    <property type="match status" value="1"/>
</dbReference>
<dbReference type="PANTHER" id="PTHR13387:SF9">
    <property type="entry name" value="PROTEIN HGH1 HOMOLOG"/>
    <property type="match status" value="1"/>
</dbReference>
<proteinExistence type="predicted"/>
<evidence type="ECO:0000313" key="2">
    <source>
        <dbReference type="EMBL" id="KAE8666060.1"/>
    </source>
</evidence>
<dbReference type="AlphaFoldDB" id="A0A6A2X9V2"/>
<dbReference type="PANTHER" id="PTHR13387">
    <property type="entry name" value="PROTEIN HGH1 HOMOLOG"/>
    <property type="match status" value="1"/>
</dbReference>
<feature type="region of interest" description="Disordered" evidence="1">
    <location>
        <begin position="174"/>
        <end position="195"/>
    </location>
</feature>
<reference evidence="2" key="1">
    <citation type="submission" date="2019-09" db="EMBL/GenBank/DDBJ databases">
        <title>Draft genome information of white flower Hibiscus syriacus.</title>
        <authorList>
            <person name="Kim Y.-M."/>
        </authorList>
    </citation>
    <scope>NUCLEOTIDE SEQUENCE [LARGE SCALE GENOMIC DNA]</scope>
    <source>
        <strain evidence="2">YM2019G1</strain>
    </source>
</reference>
<evidence type="ECO:0000256" key="1">
    <source>
        <dbReference type="SAM" id="MobiDB-lite"/>
    </source>
</evidence>
<dbReference type="InterPro" id="IPR016024">
    <property type="entry name" value="ARM-type_fold"/>
</dbReference>
<dbReference type="Proteomes" id="UP000436088">
    <property type="component" value="Unassembled WGS sequence"/>
</dbReference>
<name>A0A6A2X9V2_HIBSY</name>
<keyword evidence="3" id="KW-1185">Reference proteome</keyword>
<accession>A0A6A2X9V2</accession>
<dbReference type="SUPFAM" id="SSF48371">
    <property type="entry name" value="ARM repeat"/>
    <property type="match status" value="1"/>
</dbReference>
<organism evidence="2 3">
    <name type="scientific">Hibiscus syriacus</name>
    <name type="common">Rose of Sharon</name>
    <dbReference type="NCBI Taxonomy" id="106335"/>
    <lineage>
        <taxon>Eukaryota</taxon>
        <taxon>Viridiplantae</taxon>
        <taxon>Streptophyta</taxon>
        <taxon>Embryophyta</taxon>
        <taxon>Tracheophyta</taxon>
        <taxon>Spermatophyta</taxon>
        <taxon>Magnoliopsida</taxon>
        <taxon>eudicotyledons</taxon>
        <taxon>Gunneridae</taxon>
        <taxon>Pentapetalae</taxon>
        <taxon>rosids</taxon>
        <taxon>malvids</taxon>
        <taxon>Malvales</taxon>
        <taxon>Malvaceae</taxon>
        <taxon>Malvoideae</taxon>
        <taxon>Hibiscus</taxon>
    </lineage>
</organism>
<comment type="caution">
    <text evidence="2">The sequence shown here is derived from an EMBL/GenBank/DDBJ whole genome shotgun (WGS) entry which is preliminary data.</text>
</comment>
<protein>
    <submittedName>
        <fullName evidence="2">ARM repeat superfamily protein isoform 2</fullName>
    </submittedName>
</protein>
<dbReference type="EMBL" id="VEPZ02001602">
    <property type="protein sequence ID" value="KAE8666060.1"/>
    <property type="molecule type" value="Genomic_DNA"/>
</dbReference>
<dbReference type="InterPro" id="IPR039717">
    <property type="entry name" value="Hgh1"/>
</dbReference>
<dbReference type="InterPro" id="IPR011989">
    <property type="entry name" value="ARM-like"/>
</dbReference>